<evidence type="ECO:0000256" key="7">
    <source>
        <dbReference type="ARBA" id="ARBA00023224"/>
    </source>
</evidence>
<sequence>MWKKWQLFRATDFQSLMYPCFTFSSILGIFSYKINGSTFEISKQRYILAIFILGVFSIYVLIVLYEINIAGTIYVGNVPKALERSCLYISANFMMVVAYILNGSRMHLFQTIMNVSSKLPINSYKKLSKLIHAKDIFGFFLRVIIEVCYCSKLDFTWHKVPIPYIHLMIFQMDMLYMNCVCILNACFERIDDNLINLRELIINDEPHLSRRIYHENKNSFLLMELKALKKQHLAISDTVQMLNTIFSLHILCTVIITFSQLTFHLYYYITDWEINIFEDNIFDIFSHIPSMIHTTINCIKISLVVWVCEIGKDRAMKIGITVHDLLNSTSDKEITEEIVSNVTTYLLILIQFFITAHLCNVTTIVMNDKPHLLRRIYYEQRNSFLLMKLKALRKQHLIISDAVQMLNTIFSLQLHATIVITFAELTFCLYFYMFHWKINAKNVNHKVYDWLLLMSLMYQYIKIVLMGWALQLFSLQVLQRENTFSAKGLIVDATLLVGLKQFSLQILHCNNTFSAKGLTIDAKLLARRLMVNDIKSCVPRLSCHIQRNQTLILKLKALKKWHLRISGTVQMLNTIFGLQLLGTIVTSFINITFDIYSSVVRWQDGVSINFDMHFPHIISSSIAYYVVKITLLVWACETGKNQAQEISITVHDLLNNINDEQIKNELQLFSLQILHCKNTFSIKCLTIDAKFLAAIVGNITTYLLIMIQFLNMSHSCDSKTLVNVTQSN</sequence>
<dbReference type="Proteomes" id="UP000667349">
    <property type="component" value="Unassembled WGS sequence"/>
</dbReference>
<evidence type="ECO:0000256" key="8">
    <source>
        <dbReference type="SAM" id="Phobius"/>
    </source>
</evidence>
<feature type="transmembrane region" description="Helical" evidence="8">
    <location>
        <begin position="414"/>
        <end position="435"/>
    </location>
</feature>
<dbReference type="AlphaFoldDB" id="A0A836F572"/>
<comment type="subcellular location">
    <subcellularLocation>
        <location evidence="1">Cell membrane</location>
        <topology evidence="1">Multi-pass membrane protein</topology>
    </subcellularLocation>
</comment>
<accession>A0A836F572</accession>
<dbReference type="GO" id="GO:0043025">
    <property type="term" value="C:neuronal cell body"/>
    <property type="evidence" value="ECO:0007669"/>
    <property type="project" value="TreeGrafter"/>
</dbReference>
<keyword evidence="2" id="KW-1003">Cell membrane</keyword>
<evidence type="ECO:0000256" key="5">
    <source>
        <dbReference type="ARBA" id="ARBA00023136"/>
    </source>
</evidence>
<feature type="transmembrane region" description="Helical" evidence="8">
    <location>
        <begin position="245"/>
        <end position="269"/>
    </location>
</feature>
<feature type="transmembrane region" description="Helical" evidence="8">
    <location>
        <begin position="571"/>
        <end position="593"/>
    </location>
</feature>
<dbReference type="Pfam" id="PF08395">
    <property type="entry name" value="7tm_7"/>
    <property type="match status" value="2"/>
</dbReference>
<dbReference type="GO" id="GO:0030424">
    <property type="term" value="C:axon"/>
    <property type="evidence" value="ECO:0007669"/>
    <property type="project" value="TreeGrafter"/>
</dbReference>
<feature type="transmembrane region" description="Helical" evidence="8">
    <location>
        <begin position="691"/>
        <end position="710"/>
    </location>
</feature>
<dbReference type="EMBL" id="JAANHZ010000257">
    <property type="protein sequence ID" value="KAG5313152.1"/>
    <property type="molecule type" value="Genomic_DNA"/>
</dbReference>
<protein>
    <submittedName>
        <fullName evidence="9">GR28B protein</fullName>
    </submittedName>
</protein>
<evidence type="ECO:0000256" key="4">
    <source>
        <dbReference type="ARBA" id="ARBA00022989"/>
    </source>
</evidence>
<evidence type="ECO:0000313" key="9">
    <source>
        <dbReference type="EMBL" id="KAG5313152.1"/>
    </source>
</evidence>
<dbReference type="GO" id="GO:0050909">
    <property type="term" value="P:sensory perception of taste"/>
    <property type="evidence" value="ECO:0007669"/>
    <property type="project" value="InterPro"/>
</dbReference>
<feature type="transmembrane region" description="Helical" evidence="8">
    <location>
        <begin position="87"/>
        <end position="104"/>
    </location>
</feature>
<feature type="transmembrane region" description="Helical" evidence="8">
    <location>
        <begin position="16"/>
        <end position="34"/>
    </location>
</feature>
<dbReference type="InterPro" id="IPR013604">
    <property type="entry name" value="7TM_chemorcpt"/>
</dbReference>
<gene>
    <name evidence="9" type="primary">Gr28b_6</name>
    <name evidence="9" type="ORF">G6Z75_0003490</name>
</gene>
<evidence type="ECO:0000256" key="1">
    <source>
        <dbReference type="ARBA" id="ARBA00004651"/>
    </source>
</evidence>
<evidence type="ECO:0000256" key="6">
    <source>
        <dbReference type="ARBA" id="ARBA00023170"/>
    </source>
</evidence>
<dbReference type="GO" id="GO:0007165">
    <property type="term" value="P:signal transduction"/>
    <property type="evidence" value="ECO:0007669"/>
    <property type="project" value="UniProtKB-KW"/>
</dbReference>
<name>A0A836F572_9HYME</name>
<comment type="caution">
    <text evidence="9">The sequence shown here is derived from an EMBL/GenBank/DDBJ whole genome shotgun (WGS) entry which is preliminary data.</text>
</comment>
<reference evidence="9" key="1">
    <citation type="submission" date="2020-02" db="EMBL/GenBank/DDBJ databases">
        <title>Relaxed selection underlies rapid genomic changes in the transitions from sociality to social parasitism in ants.</title>
        <authorList>
            <person name="Bi X."/>
        </authorList>
    </citation>
    <scope>NUCLEOTIDE SEQUENCE</scope>
    <source>
        <strain evidence="9">BGI-DK2013a</strain>
        <tissue evidence="9">Whole body</tissue>
    </source>
</reference>
<feature type="non-terminal residue" evidence="9">
    <location>
        <position position="728"/>
    </location>
</feature>
<organism evidence="9 10">
    <name type="scientific">Acromyrmex insinuator</name>
    <dbReference type="NCBI Taxonomy" id="230686"/>
    <lineage>
        <taxon>Eukaryota</taxon>
        <taxon>Metazoa</taxon>
        <taxon>Ecdysozoa</taxon>
        <taxon>Arthropoda</taxon>
        <taxon>Hexapoda</taxon>
        <taxon>Insecta</taxon>
        <taxon>Pterygota</taxon>
        <taxon>Neoptera</taxon>
        <taxon>Endopterygota</taxon>
        <taxon>Hymenoptera</taxon>
        <taxon>Apocrita</taxon>
        <taxon>Aculeata</taxon>
        <taxon>Formicoidea</taxon>
        <taxon>Formicidae</taxon>
        <taxon>Myrmicinae</taxon>
        <taxon>Acromyrmex</taxon>
    </lineage>
</organism>
<dbReference type="PANTHER" id="PTHR21143">
    <property type="entry name" value="INVERTEBRATE GUSTATORY RECEPTOR"/>
    <property type="match status" value="1"/>
</dbReference>
<feature type="transmembrane region" description="Helical" evidence="8">
    <location>
        <begin position="46"/>
        <end position="67"/>
    </location>
</feature>
<dbReference type="GO" id="GO:0005886">
    <property type="term" value="C:plasma membrane"/>
    <property type="evidence" value="ECO:0007669"/>
    <property type="project" value="UniProtKB-SubCell"/>
</dbReference>
<keyword evidence="7" id="KW-0807">Transducer</keyword>
<evidence type="ECO:0000256" key="2">
    <source>
        <dbReference type="ARBA" id="ARBA00022475"/>
    </source>
</evidence>
<keyword evidence="10" id="KW-1185">Reference proteome</keyword>
<feature type="transmembrane region" description="Helical" evidence="8">
    <location>
        <begin position="613"/>
        <end position="635"/>
    </location>
</feature>
<evidence type="ECO:0000256" key="3">
    <source>
        <dbReference type="ARBA" id="ARBA00022692"/>
    </source>
</evidence>
<keyword evidence="4 8" id="KW-1133">Transmembrane helix</keyword>
<dbReference type="GO" id="GO:0030425">
    <property type="term" value="C:dendrite"/>
    <property type="evidence" value="ECO:0007669"/>
    <property type="project" value="TreeGrafter"/>
</dbReference>
<dbReference type="GO" id="GO:0007635">
    <property type="term" value="P:chemosensory behavior"/>
    <property type="evidence" value="ECO:0007669"/>
    <property type="project" value="TreeGrafter"/>
</dbReference>
<feature type="transmembrane region" description="Helical" evidence="8">
    <location>
        <begin position="447"/>
        <end position="470"/>
    </location>
</feature>
<evidence type="ECO:0000313" key="10">
    <source>
        <dbReference type="Proteomes" id="UP000667349"/>
    </source>
</evidence>
<keyword evidence="6" id="KW-0675">Receptor</keyword>
<dbReference type="PANTHER" id="PTHR21143:SF133">
    <property type="entry name" value="GUSTATORY AND PHEROMONE RECEPTOR 32A-RELATED"/>
    <property type="match status" value="1"/>
</dbReference>
<feature type="non-terminal residue" evidence="9">
    <location>
        <position position="1"/>
    </location>
</feature>
<keyword evidence="3 8" id="KW-0812">Transmembrane</keyword>
<proteinExistence type="predicted"/>
<keyword evidence="5 8" id="KW-0472">Membrane</keyword>
<dbReference type="GO" id="GO:0008049">
    <property type="term" value="P:male courtship behavior"/>
    <property type="evidence" value="ECO:0007669"/>
    <property type="project" value="TreeGrafter"/>
</dbReference>